<keyword evidence="1" id="KW-1133">Transmembrane helix</keyword>
<keyword evidence="1" id="KW-0812">Transmembrane</keyword>
<gene>
    <name evidence="2" type="ORF">S12H4_14778</name>
</gene>
<feature type="transmembrane region" description="Helical" evidence="1">
    <location>
        <begin position="7"/>
        <end position="28"/>
    </location>
</feature>
<accession>X1SYK1</accession>
<comment type="caution">
    <text evidence="2">The sequence shown here is derived from an EMBL/GenBank/DDBJ whole genome shotgun (WGS) entry which is preliminary data.</text>
</comment>
<name>X1SYK1_9ZZZZ</name>
<protein>
    <submittedName>
        <fullName evidence="2">Uncharacterized protein</fullName>
    </submittedName>
</protein>
<organism evidence="2">
    <name type="scientific">marine sediment metagenome</name>
    <dbReference type="NCBI Taxonomy" id="412755"/>
    <lineage>
        <taxon>unclassified sequences</taxon>
        <taxon>metagenomes</taxon>
        <taxon>ecological metagenomes</taxon>
    </lineage>
</organism>
<dbReference type="AlphaFoldDB" id="X1SYK1"/>
<keyword evidence="1" id="KW-0472">Membrane</keyword>
<reference evidence="2" key="1">
    <citation type="journal article" date="2014" name="Front. Microbiol.">
        <title>High frequency of phylogenetically diverse reductive dehalogenase-homologous genes in deep subseafloor sedimentary metagenomes.</title>
        <authorList>
            <person name="Kawai M."/>
            <person name="Futagami T."/>
            <person name="Toyoda A."/>
            <person name="Takaki Y."/>
            <person name="Nishi S."/>
            <person name="Hori S."/>
            <person name="Arai W."/>
            <person name="Tsubouchi T."/>
            <person name="Morono Y."/>
            <person name="Uchiyama I."/>
            <person name="Ito T."/>
            <person name="Fujiyama A."/>
            <person name="Inagaki F."/>
            <person name="Takami H."/>
        </authorList>
    </citation>
    <scope>NUCLEOTIDE SEQUENCE</scope>
    <source>
        <strain evidence="2">Expedition CK06-06</strain>
    </source>
</reference>
<evidence type="ECO:0000256" key="1">
    <source>
        <dbReference type="SAM" id="Phobius"/>
    </source>
</evidence>
<proteinExistence type="predicted"/>
<sequence length="33" mass="3810">MIIKMSLSFNLVRIPNIIFGVASLYNLFDIIPR</sequence>
<evidence type="ECO:0000313" key="2">
    <source>
        <dbReference type="EMBL" id="GAI84221.1"/>
    </source>
</evidence>
<dbReference type="EMBL" id="BARW01007060">
    <property type="protein sequence ID" value="GAI84221.1"/>
    <property type="molecule type" value="Genomic_DNA"/>
</dbReference>
<feature type="non-terminal residue" evidence="2">
    <location>
        <position position="33"/>
    </location>
</feature>